<evidence type="ECO:0000259" key="6">
    <source>
        <dbReference type="Pfam" id="PF00496"/>
    </source>
</evidence>
<evidence type="ECO:0000256" key="3">
    <source>
        <dbReference type="ARBA" id="ARBA00022448"/>
    </source>
</evidence>
<dbReference type="SUPFAM" id="SSF53850">
    <property type="entry name" value="Periplasmic binding protein-like II"/>
    <property type="match status" value="1"/>
</dbReference>
<name>A0ABR7VKS3_VIRHA</name>
<evidence type="ECO:0000256" key="2">
    <source>
        <dbReference type="ARBA" id="ARBA00005695"/>
    </source>
</evidence>
<gene>
    <name evidence="7" type="ORF">IC602_01965</name>
</gene>
<evidence type="ECO:0000313" key="7">
    <source>
        <dbReference type="EMBL" id="MBD1221373.1"/>
    </source>
</evidence>
<accession>A0ABR7VKS3</accession>
<evidence type="ECO:0000256" key="1">
    <source>
        <dbReference type="ARBA" id="ARBA00004196"/>
    </source>
</evidence>
<dbReference type="Gene3D" id="3.40.190.10">
    <property type="entry name" value="Periplasmic binding protein-like II"/>
    <property type="match status" value="1"/>
</dbReference>
<evidence type="ECO:0000256" key="5">
    <source>
        <dbReference type="SAM" id="SignalP"/>
    </source>
</evidence>
<dbReference type="InterPro" id="IPR039424">
    <property type="entry name" value="SBP_5"/>
</dbReference>
<keyword evidence="4 5" id="KW-0732">Signal</keyword>
<comment type="similarity">
    <text evidence="2">Belongs to the bacterial solute-binding protein 5 family.</text>
</comment>
<dbReference type="PIRSF" id="PIRSF002741">
    <property type="entry name" value="MppA"/>
    <property type="match status" value="1"/>
</dbReference>
<evidence type="ECO:0000313" key="8">
    <source>
        <dbReference type="Proteomes" id="UP000621631"/>
    </source>
</evidence>
<proteinExistence type="inferred from homology"/>
<dbReference type="PANTHER" id="PTHR30290:SF10">
    <property type="entry name" value="PERIPLASMIC OLIGOPEPTIDE-BINDING PROTEIN-RELATED"/>
    <property type="match status" value="1"/>
</dbReference>
<sequence>MKMRKYILFALTVLIVSSMLAACSSSDESADQKDASAKDGEKKQVFNLISNDTIPTMDSSMATDGYAFQFLGTTMEGLYRLGEDGKPVEGIAKKHSVSEDGLTWTFELREDATWTNGDPVTAHDFVYAWRRAVDPETGSEYGPYMMGSVIKNAAKISNGEAELDELGVKAEGDYQLVVELENPTPYFESLTTFGTFYPLNEKFVEEQGDKYATSADTMIFNGPFVMKDWASTSSSWEVEKNPDYWDADAVQLEKMTFDVIKDPQTALDLYQKGEVDRVDLSSDFVDQYATDENFVNTPEFGMRYFKFNMKTNEHLKNKNIRAAIGRAFDKQSLVDEILNDGSLAATGIVPQEFAKHPETGEDFREVNGDLMAYDVEEAKKYWEKGLKEEGIDSLELVFLAGDSEEGKTLSEYLANQLESNLEGLSVELKQVPMKQRIQADNNLEYDLQLSSWGPDYLDPNTFLNIFLEDTGGYYNEEFNKLVEKANTELALKPVERFNTFLEAEKILFDDAAIGPVYQTGRAQLISPKMADVIAVPFGPEYEYKWAHVE</sequence>
<keyword evidence="3" id="KW-0813">Transport</keyword>
<protein>
    <submittedName>
        <fullName evidence="7">Peptide ABC transporter substrate-binding protein</fullName>
    </submittedName>
</protein>
<dbReference type="InterPro" id="IPR000914">
    <property type="entry name" value="SBP_5_dom"/>
</dbReference>
<dbReference type="Proteomes" id="UP000621631">
    <property type="component" value="Unassembled WGS sequence"/>
</dbReference>
<feature type="domain" description="Solute-binding protein family 5" evidence="6">
    <location>
        <begin position="86"/>
        <end position="472"/>
    </location>
</feature>
<dbReference type="Pfam" id="PF00496">
    <property type="entry name" value="SBP_bac_5"/>
    <property type="match status" value="1"/>
</dbReference>
<dbReference type="Gene3D" id="3.10.105.10">
    <property type="entry name" value="Dipeptide-binding Protein, Domain 3"/>
    <property type="match status" value="1"/>
</dbReference>
<dbReference type="CDD" id="cd08504">
    <property type="entry name" value="PBP2_OppA"/>
    <property type="match status" value="1"/>
</dbReference>
<organism evidence="7 8">
    <name type="scientific">Virgibacillus halodenitrificans</name>
    <name type="common">Bacillus halodenitrificans</name>
    <dbReference type="NCBI Taxonomy" id="1482"/>
    <lineage>
        <taxon>Bacteria</taxon>
        <taxon>Bacillati</taxon>
        <taxon>Bacillota</taxon>
        <taxon>Bacilli</taxon>
        <taxon>Bacillales</taxon>
        <taxon>Bacillaceae</taxon>
        <taxon>Virgibacillus</taxon>
    </lineage>
</organism>
<dbReference type="RefSeq" id="WP_121616262.1">
    <property type="nucleotide sequence ID" value="NZ_CP033049.1"/>
</dbReference>
<keyword evidence="8" id="KW-1185">Reference proteome</keyword>
<evidence type="ECO:0000256" key="4">
    <source>
        <dbReference type="ARBA" id="ARBA00022729"/>
    </source>
</evidence>
<feature type="chain" id="PRO_5046780936" evidence="5">
    <location>
        <begin position="22"/>
        <end position="549"/>
    </location>
</feature>
<dbReference type="PANTHER" id="PTHR30290">
    <property type="entry name" value="PERIPLASMIC BINDING COMPONENT OF ABC TRANSPORTER"/>
    <property type="match status" value="1"/>
</dbReference>
<dbReference type="InterPro" id="IPR030678">
    <property type="entry name" value="Peptide/Ni-bd"/>
</dbReference>
<comment type="caution">
    <text evidence="7">The sequence shown here is derived from an EMBL/GenBank/DDBJ whole genome shotgun (WGS) entry which is preliminary data.</text>
</comment>
<reference evidence="7 8" key="1">
    <citation type="submission" date="2020-09" db="EMBL/GenBank/DDBJ databases">
        <title>Draft Genome Sequences of Oil-Oxidizing Bacteria Halomonas titanicae, Marinobacter lutaoensis, and Virgibacillus halodenitrificans Isolated from Highly Saline Environments.</title>
        <authorList>
            <person name="Grouzdev D.S."/>
            <person name="Sokolova D.S."/>
            <person name="Semenova E.M."/>
            <person name="Borzenkov I.A."/>
            <person name="Bidzhieva S.K."/>
            <person name="Poltaraus A.B."/>
            <person name="Nazina T.N."/>
        </authorList>
    </citation>
    <scope>NUCLEOTIDE SEQUENCE [LARGE SCALE GENOMIC DNA]</scope>
    <source>
        <strain evidence="7 8">VKM B-3472D</strain>
    </source>
</reference>
<feature type="signal peptide" evidence="5">
    <location>
        <begin position="1"/>
        <end position="21"/>
    </location>
</feature>
<dbReference type="PROSITE" id="PS51257">
    <property type="entry name" value="PROKAR_LIPOPROTEIN"/>
    <property type="match status" value="1"/>
</dbReference>
<dbReference type="Gene3D" id="3.90.76.10">
    <property type="entry name" value="Dipeptide-binding Protein, Domain 1"/>
    <property type="match status" value="1"/>
</dbReference>
<dbReference type="EMBL" id="JACWEZ010000001">
    <property type="protein sequence ID" value="MBD1221373.1"/>
    <property type="molecule type" value="Genomic_DNA"/>
</dbReference>
<comment type="subcellular location">
    <subcellularLocation>
        <location evidence="1">Cell envelope</location>
    </subcellularLocation>
</comment>